<evidence type="ECO:0000313" key="1">
    <source>
        <dbReference type="EMBL" id="DAD67304.1"/>
    </source>
</evidence>
<reference evidence="1" key="1">
    <citation type="journal article" date="2021" name="Proc. Natl. Acad. Sci. U.S.A.">
        <title>A Catalog of Tens of Thousands of Viruses from Human Metagenomes Reveals Hidden Associations with Chronic Diseases.</title>
        <authorList>
            <person name="Tisza M.J."/>
            <person name="Buck C.B."/>
        </authorList>
    </citation>
    <scope>NUCLEOTIDE SEQUENCE</scope>
    <source>
        <strain evidence="1">CtFNB4</strain>
    </source>
</reference>
<organism evidence="1">
    <name type="scientific">Inoviridae sp. ctFNB4</name>
    <dbReference type="NCBI Taxonomy" id="2823614"/>
    <lineage>
        <taxon>Viruses</taxon>
        <taxon>Monodnaviria</taxon>
        <taxon>Loebvirae</taxon>
        <taxon>Hofneiviricota</taxon>
        <taxon>Faserviricetes</taxon>
        <taxon>Tubulavirales</taxon>
        <taxon>Inoviridae</taxon>
    </lineage>
</organism>
<dbReference type="EMBL" id="BK014674">
    <property type="protein sequence ID" value="DAD67304.1"/>
    <property type="molecule type" value="Genomic_DNA"/>
</dbReference>
<name>A0A8S5LBJ4_9VIRU</name>
<sequence>MDIMGNITLKDITPIHFLNTVRLLKSDDYHVYCTLDSVEIRFSQKRFLTRAESDERFDFCYALKMFLDELKNSTVPIDKENFLKAYSPVYCHGRRYFKR</sequence>
<protein>
    <submittedName>
        <fullName evidence="1">Uncharacterized protein</fullName>
    </submittedName>
</protein>
<accession>A0A8S5LBJ4</accession>
<proteinExistence type="predicted"/>